<proteinExistence type="predicted"/>
<feature type="domain" description="Beta-lactamase-related" evidence="1">
    <location>
        <begin position="50"/>
        <end position="376"/>
    </location>
</feature>
<dbReference type="Gene3D" id="3.40.710.10">
    <property type="entry name" value="DD-peptidase/beta-lactamase superfamily"/>
    <property type="match status" value="1"/>
</dbReference>
<dbReference type="STRING" id="645517.A6F65_00522"/>
<dbReference type="InterPro" id="IPR001466">
    <property type="entry name" value="Beta-lactam-related"/>
</dbReference>
<dbReference type="EMBL" id="CP016545">
    <property type="protein sequence ID" value="ANU06845.1"/>
    <property type="molecule type" value="Genomic_DNA"/>
</dbReference>
<evidence type="ECO:0000313" key="2">
    <source>
        <dbReference type="EMBL" id="ANU06845.1"/>
    </source>
</evidence>
<keyword evidence="2" id="KW-0121">Carboxypeptidase</keyword>
<dbReference type="Pfam" id="PF00144">
    <property type="entry name" value="Beta-lactamase"/>
    <property type="match status" value="1"/>
</dbReference>
<keyword evidence="2" id="KW-0378">Hydrolase</keyword>
<dbReference type="InterPro" id="IPR012338">
    <property type="entry name" value="Beta-lactam/transpept-like"/>
</dbReference>
<dbReference type="KEGG" id="anh:A6F65_00522"/>
<accession>A0A1C7D5V7</accession>
<dbReference type="EC" id="3.4.16.4" evidence="2"/>
<organism evidence="2 3">
    <name type="scientific">Paraurantiacibacter namhicola</name>
    <dbReference type="NCBI Taxonomy" id="645517"/>
    <lineage>
        <taxon>Bacteria</taxon>
        <taxon>Pseudomonadati</taxon>
        <taxon>Pseudomonadota</taxon>
        <taxon>Alphaproteobacteria</taxon>
        <taxon>Sphingomonadales</taxon>
        <taxon>Erythrobacteraceae</taxon>
        <taxon>Paraurantiacibacter</taxon>
    </lineage>
</organism>
<dbReference type="OrthoDB" id="9804448at2"/>
<keyword evidence="3" id="KW-1185">Reference proteome</keyword>
<gene>
    <name evidence="2" type="ORF">A6F65_00522</name>
</gene>
<dbReference type="PROSITE" id="PS51257">
    <property type="entry name" value="PROKAR_LIPOPROTEIN"/>
    <property type="match status" value="1"/>
</dbReference>
<dbReference type="InterPro" id="IPR050789">
    <property type="entry name" value="Diverse_Enzym_Activities"/>
</dbReference>
<dbReference type="PANTHER" id="PTHR43283:SF18">
    <property type="match status" value="1"/>
</dbReference>
<dbReference type="PANTHER" id="PTHR43283">
    <property type="entry name" value="BETA-LACTAMASE-RELATED"/>
    <property type="match status" value="1"/>
</dbReference>
<evidence type="ECO:0000313" key="3">
    <source>
        <dbReference type="Proteomes" id="UP000092698"/>
    </source>
</evidence>
<dbReference type="AlphaFoldDB" id="A0A1C7D5V7"/>
<reference evidence="2 3" key="1">
    <citation type="submission" date="2016-07" db="EMBL/GenBank/DDBJ databases">
        <title>Complete genome sequence of Altererythrobacter namhicola JCM 16345T, containing esterase-encoding genes.</title>
        <authorList>
            <person name="Cheng H."/>
            <person name="Wu Y.-H."/>
            <person name="Jian S.-L."/>
            <person name="Huo Y.-Y."/>
            <person name="Wang C.-S."/>
            <person name="Xu X.-W."/>
        </authorList>
    </citation>
    <scope>NUCLEOTIDE SEQUENCE [LARGE SCALE GENOMIC DNA]</scope>
    <source>
        <strain evidence="2 3">JCM 16345</strain>
    </source>
</reference>
<sequence>MRNILIGALSLAALGCTQGAASSVQSAPAEAAQAPALLPLPETALESARREAGLMGLSVAVFDDYGSIRTATFGTKSSGGAAIATTTAFSTASVAKPFTAMLCLILEAEGLLDLDEPIAASLTRWKLPESDVEGAAGVTWRQLLSHTGGTSQHGFADFYEGDTLPTLVDSVEGRLPRYDKPIEFLFPPGQGWKYSGGGYTIIQIALEDRMGQPLHAMVQDRILTPLGMTNSTMIQPGQPGFPDDVALVHAADGSQIRDGRPITPQVSASGLWSTPRDLALYAIAIQRGLRGETTGPVTPQLARAMTDIWSLDHVGGMGTPFFRGFGYGNTEWFQHGGSNTGVNVDMYGAMEGGYGFVIMGNGDDPATDPVFAAARREIIASQRWAERKPLPSVPLEPEMRRAIMGDYTGLLYDLGLPYTVEEQGGRMMVVSPFFTQFLGRDSSEMHYQGGGAFRITDYPNLLTFELGDDGQVAAVTISRPGSDAKPLTRPIAALRK</sequence>
<name>A0A1C7D5V7_9SPHN</name>
<dbReference type="GO" id="GO:0009002">
    <property type="term" value="F:serine-type D-Ala-D-Ala carboxypeptidase activity"/>
    <property type="evidence" value="ECO:0007669"/>
    <property type="project" value="UniProtKB-EC"/>
</dbReference>
<evidence type="ECO:0000259" key="1">
    <source>
        <dbReference type="Pfam" id="PF00144"/>
    </source>
</evidence>
<dbReference type="Proteomes" id="UP000092698">
    <property type="component" value="Chromosome"/>
</dbReference>
<keyword evidence="2" id="KW-0645">Protease</keyword>
<dbReference type="RefSeq" id="WP_067785636.1">
    <property type="nucleotide sequence ID" value="NZ_CP016545.1"/>
</dbReference>
<dbReference type="SUPFAM" id="SSF56601">
    <property type="entry name" value="beta-lactamase/transpeptidase-like"/>
    <property type="match status" value="1"/>
</dbReference>
<protein>
    <submittedName>
        <fullName evidence="2">D-alanyl-D-alanine carboxypeptidase</fullName>
        <ecNumber evidence="2">3.4.16.4</ecNumber>
    </submittedName>
</protein>